<dbReference type="Proteomes" id="UP001597111">
    <property type="component" value="Unassembled WGS sequence"/>
</dbReference>
<proteinExistence type="predicted"/>
<evidence type="ECO:0000313" key="4">
    <source>
        <dbReference type="Proteomes" id="UP001597111"/>
    </source>
</evidence>
<sequence>MTEGTSGLRLRAIVGSWFAVLAAVLVAVTVVGGAAAYTAHVAPGTEAEQVERTHWRADGGFRHSADVTRENPVFPVGSTLSDRSTYYVGPSPVLDGQYSLRYAGGTEPATVEIDAALVIQSSTDGTVLWSDRTPLGGTRTESVAPGETVELSFSVNATEVAERRATIQESLGDTEGEISTFVAVEATVAGSLNGQPANRSFTHRLPITVNDETYVVGPAEAGSEPATTTRTVRTTREYGPFWSVGGPLLLLLGVVGVGGLVGGWREDAFTLSEAERDLLAFRAERAEFDEWVVRARLSTAFDDRPRAEAESLGDVVDFAIDADTGVIEEPDTGLFYAVAEELVVVYEPPALARREPRGSDDSSGGGDGLGSLLGDGLTLVDDGSDDGEDGDGAAADSDEDDEVASPPGEGESEPTEE</sequence>
<accession>A0ABD6B713</accession>
<protein>
    <submittedName>
        <fullName evidence="3">DUF5305 family protein</fullName>
    </submittedName>
</protein>
<dbReference type="AlphaFoldDB" id="A0ABD6B713"/>
<keyword evidence="2" id="KW-1133">Transmembrane helix</keyword>
<dbReference type="RefSeq" id="WP_379818480.1">
    <property type="nucleotide sequence ID" value="NZ_JBHUDH010000100.1"/>
</dbReference>
<organism evidence="3 4">
    <name type="scientific">Halolamina salina</name>
    <dbReference type="NCBI Taxonomy" id="1220023"/>
    <lineage>
        <taxon>Archaea</taxon>
        <taxon>Methanobacteriati</taxon>
        <taxon>Methanobacteriota</taxon>
        <taxon>Stenosarchaea group</taxon>
        <taxon>Halobacteria</taxon>
        <taxon>Halobacteriales</taxon>
        <taxon>Haloferacaceae</taxon>
    </lineage>
</organism>
<evidence type="ECO:0000256" key="2">
    <source>
        <dbReference type="SAM" id="Phobius"/>
    </source>
</evidence>
<feature type="transmembrane region" description="Helical" evidence="2">
    <location>
        <begin position="12"/>
        <end position="37"/>
    </location>
</feature>
<evidence type="ECO:0000313" key="3">
    <source>
        <dbReference type="EMBL" id="MFD1526482.1"/>
    </source>
</evidence>
<keyword evidence="2" id="KW-0472">Membrane</keyword>
<comment type="caution">
    <text evidence="3">The sequence shown here is derived from an EMBL/GenBank/DDBJ whole genome shotgun (WGS) entry which is preliminary data.</text>
</comment>
<gene>
    <name evidence="3" type="ORF">ACFR9S_09250</name>
</gene>
<feature type="compositionally biased region" description="Acidic residues" evidence="1">
    <location>
        <begin position="382"/>
        <end position="403"/>
    </location>
</feature>
<feature type="region of interest" description="Disordered" evidence="1">
    <location>
        <begin position="353"/>
        <end position="417"/>
    </location>
</feature>
<dbReference type="EMBL" id="JBHUDH010000100">
    <property type="protein sequence ID" value="MFD1526482.1"/>
    <property type="molecule type" value="Genomic_DNA"/>
</dbReference>
<keyword evidence="2" id="KW-0812">Transmembrane</keyword>
<evidence type="ECO:0000256" key="1">
    <source>
        <dbReference type="SAM" id="MobiDB-lite"/>
    </source>
</evidence>
<reference evidence="3 4" key="1">
    <citation type="journal article" date="2019" name="Int. J. Syst. Evol. Microbiol.">
        <title>The Global Catalogue of Microorganisms (GCM) 10K type strain sequencing project: providing services to taxonomists for standard genome sequencing and annotation.</title>
        <authorList>
            <consortium name="The Broad Institute Genomics Platform"/>
            <consortium name="The Broad Institute Genome Sequencing Center for Infectious Disease"/>
            <person name="Wu L."/>
            <person name="Ma J."/>
        </authorList>
    </citation>
    <scope>NUCLEOTIDE SEQUENCE [LARGE SCALE GENOMIC DNA]</scope>
    <source>
        <strain evidence="3 4">CGMCC 1.12285</strain>
    </source>
</reference>
<feature type="compositionally biased region" description="Gly residues" evidence="1">
    <location>
        <begin position="363"/>
        <end position="373"/>
    </location>
</feature>
<dbReference type="InterPro" id="IPR035185">
    <property type="entry name" value="DUF5305"/>
</dbReference>
<keyword evidence="4" id="KW-1185">Reference proteome</keyword>
<name>A0ABD6B713_9EURY</name>
<dbReference type="Pfam" id="PF17231">
    <property type="entry name" value="DUF5305"/>
    <property type="match status" value="1"/>
</dbReference>